<name>A0A8H3CS09_9AGAM</name>
<comment type="similarity">
    <text evidence="1">Belongs to the peptidase C14B family.</text>
</comment>
<dbReference type="Pfam" id="PF00656">
    <property type="entry name" value="Peptidase_C14"/>
    <property type="match status" value="1"/>
</dbReference>
<dbReference type="Gene3D" id="3.40.50.1460">
    <property type="match status" value="1"/>
</dbReference>
<feature type="compositionally biased region" description="Polar residues" evidence="4">
    <location>
        <begin position="702"/>
        <end position="711"/>
    </location>
</feature>
<feature type="domain" description="Peptidase C14 caspase" evidence="5">
    <location>
        <begin position="45"/>
        <end position="315"/>
    </location>
</feature>
<evidence type="ECO:0000313" key="7">
    <source>
        <dbReference type="Proteomes" id="UP000663853"/>
    </source>
</evidence>
<dbReference type="Proteomes" id="UP000663853">
    <property type="component" value="Unassembled WGS sequence"/>
</dbReference>
<keyword evidence="3" id="KW-0788">Thiol protease</keyword>
<dbReference type="GO" id="GO:0005737">
    <property type="term" value="C:cytoplasm"/>
    <property type="evidence" value="ECO:0007669"/>
    <property type="project" value="TreeGrafter"/>
</dbReference>
<gene>
    <name evidence="6" type="ORF">RDB_LOCUS108400</name>
</gene>
<keyword evidence="2" id="KW-0053">Apoptosis</keyword>
<reference evidence="6" key="1">
    <citation type="submission" date="2021-01" db="EMBL/GenBank/DDBJ databases">
        <authorList>
            <person name="Kaushik A."/>
        </authorList>
    </citation>
    <scope>NUCLEOTIDE SEQUENCE</scope>
    <source>
        <strain evidence="6">AG6-10EEA</strain>
    </source>
</reference>
<feature type="compositionally biased region" description="Low complexity" evidence="4">
    <location>
        <begin position="737"/>
        <end position="750"/>
    </location>
</feature>
<dbReference type="GO" id="GO:0006915">
    <property type="term" value="P:apoptotic process"/>
    <property type="evidence" value="ECO:0007669"/>
    <property type="project" value="UniProtKB-KW"/>
</dbReference>
<dbReference type="InterPro" id="IPR029030">
    <property type="entry name" value="Caspase-like_dom_sf"/>
</dbReference>
<dbReference type="PANTHER" id="PTHR48104">
    <property type="entry name" value="METACASPASE-4"/>
    <property type="match status" value="1"/>
</dbReference>
<comment type="caution">
    <text evidence="6">The sequence shown here is derived from an EMBL/GenBank/DDBJ whole genome shotgun (WGS) entry which is preliminary data.</text>
</comment>
<feature type="region of interest" description="Disordered" evidence="4">
    <location>
        <begin position="694"/>
        <end position="755"/>
    </location>
</feature>
<dbReference type="GO" id="GO:0006508">
    <property type="term" value="P:proteolysis"/>
    <property type="evidence" value="ECO:0007669"/>
    <property type="project" value="InterPro"/>
</dbReference>
<dbReference type="PANTHER" id="PTHR48104:SF30">
    <property type="entry name" value="METACASPASE-1"/>
    <property type="match status" value="1"/>
</dbReference>
<evidence type="ECO:0000313" key="6">
    <source>
        <dbReference type="EMBL" id="CAE6497432.1"/>
    </source>
</evidence>
<dbReference type="GO" id="GO:0004197">
    <property type="term" value="F:cysteine-type endopeptidase activity"/>
    <property type="evidence" value="ECO:0007669"/>
    <property type="project" value="InterPro"/>
</dbReference>
<dbReference type="AlphaFoldDB" id="A0A8H3CS09"/>
<proteinExistence type="inferred from homology"/>
<evidence type="ECO:0000256" key="1">
    <source>
        <dbReference type="ARBA" id="ARBA00009005"/>
    </source>
</evidence>
<accession>A0A8H3CS09</accession>
<keyword evidence="3" id="KW-0645">Protease</keyword>
<sequence length="897" mass="96754">MSDSPDPKAIVQKLCEKIGDSASAQATPQKPQIVTKPTGAKPPLHALIIGINEYKANVHLAAAVPDALTFKGYLTDDLLVPENQIRTILDKEASRAGIIKAFQDLAQPDNGIQRGDPIVIYYAGHGSEISPPPDRAANGPLVQCIIPQDTSKVDGVVPIPDFTIGTLVHRIAQEKGNNITLIFDCCHSARGSRDIPENARYVDRADLPELPAAPDKDVIDHALAGSRDVVDPASLGLSFEGMDSHVILAACGHGEVAFENGAEGHGYFSGALLKLLRAVKVDSLTYKGCMQRLPALRTRQPQNPVCEGKNMTRLFFNAMVPGANTSYIVIKPNKTKEFYLQAGLAQGITPGSKFAIHASDIPGPTNPSLGTLEVDKVDPFVSRLKDAGTLNLPEVTYGRQVGYGPNEALDIYVTQEFVDAAEPNGDWASAFSGGVDQLVLRPVEPELATVVLSVNAKKEATFTLTNQASTQFGVQTLPAPGYAPIPATAPHVLPVLRALSQWSWHLRRVPDARPFQKSVDFEFYKLQLTGDYTDEGIPILNPEGENLNVDGVADFVASPEDYYGIRIVNRSTQDLYAYLFDFSATSLAIRQKTVPVLGSSSSDPTLTKSEPLTIGYGEGGQSPFIFAVSEGQNIDVSLFKLFVSNQPTDFQSVEQESPFEGRGTVSDSAVRDFFKKQPMWDAFTMTLVQRRYPKGQEPAPTQPSEDTTTKAPTEPALVPAPEPTPAPESIPAPVPESTPASGAGATAGPTLFTGRSEEPLLVQSRTAAATSMPWFRTPVLTKELLASIRSMRLRTSSKQQGPAGATATAQTGAYFEISVIGSDDLPKLVSPDAEVEMTYRSHAAPAESSYEWTDGAVFDENHELWGKLEVGDRFEVSVCARGRGWANDAERGNLIFW</sequence>
<feature type="compositionally biased region" description="Pro residues" evidence="4">
    <location>
        <begin position="718"/>
        <end position="736"/>
    </location>
</feature>
<dbReference type="InterPro" id="IPR011600">
    <property type="entry name" value="Pept_C14_caspase"/>
</dbReference>
<dbReference type="SUPFAM" id="SSF52129">
    <property type="entry name" value="Caspase-like"/>
    <property type="match status" value="1"/>
</dbReference>
<evidence type="ECO:0000259" key="5">
    <source>
        <dbReference type="Pfam" id="PF00656"/>
    </source>
</evidence>
<evidence type="ECO:0000256" key="2">
    <source>
        <dbReference type="ARBA" id="ARBA00022703"/>
    </source>
</evidence>
<evidence type="ECO:0000256" key="3">
    <source>
        <dbReference type="ARBA" id="ARBA00022807"/>
    </source>
</evidence>
<dbReference type="EMBL" id="CAJMXA010003478">
    <property type="protein sequence ID" value="CAE6497432.1"/>
    <property type="molecule type" value="Genomic_DNA"/>
</dbReference>
<organism evidence="6 7">
    <name type="scientific">Rhizoctonia solani</name>
    <dbReference type="NCBI Taxonomy" id="456999"/>
    <lineage>
        <taxon>Eukaryota</taxon>
        <taxon>Fungi</taxon>
        <taxon>Dikarya</taxon>
        <taxon>Basidiomycota</taxon>
        <taxon>Agaricomycotina</taxon>
        <taxon>Agaricomycetes</taxon>
        <taxon>Cantharellales</taxon>
        <taxon>Ceratobasidiaceae</taxon>
        <taxon>Rhizoctonia</taxon>
    </lineage>
</organism>
<evidence type="ECO:0000256" key="4">
    <source>
        <dbReference type="SAM" id="MobiDB-lite"/>
    </source>
</evidence>
<dbReference type="InterPro" id="IPR050452">
    <property type="entry name" value="Metacaspase"/>
</dbReference>
<keyword evidence="3" id="KW-0378">Hydrolase</keyword>
<protein>
    <recommendedName>
        <fullName evidence="5">Peptidase C14 caspase domain-containing protein</fullName>
    </recommendedName>
</protein>